<gene>
    <name evidence="2" type="ORF">ACJMK2_031154</name>
    <name evidence="3" type="ORF">ACJMK2_031210</name>
</gene>
<accession>A0ABD3WXY6</accession>
<dbReference type="AlphaFoldDB" id="A0ABD3WXY6"/>
<proteinExistence type="predicted"/>
<sequence>MQGMFSVMTDPVFQIDGKKSISVRKDGSPTDASDEAKKEAEMLIKKFQKTMAASSTSDLFELYCAASSLNGNSEWVQQVTSNAALQKFASKLLKIIWLMISQDPPICLKWLEPETKVDKNSFTFYRISGETVRRTIWPAVYLHATGPLMAKGVVQPK</sequence>
<feature type="domain" description="Mitochondria-eating protein C-terminal" evidence="1">
    <location>
        <begin position="43"/>
        <end position="155"/>
    </location>
</feature>
<dbReference type="InterPro" id="IPR031981">
    <property type="entry name" value="MIEAP_C"/>
</dbReference>
<evidence type="ECO:0000259" key="1">
    <source>
        <dbReference type="Pfam" id="PF16026"/>
    </source>
</evidence>
<keyword evidence="4" id="KW-1185">Reference proteome</keyword>
<evidence type="ECO:0000313" key="2">
    <source>
        <dbReference type="EMBL" id="KAL3878826.1"/>
    </source>
</evidence>
<name>A0ABD3WXY6_SINWO</name>
<reference evidence="2 4" key="1">
    <citation type="submission" date="2024-11" db="EMBL/GenBank/DDBJ databases">
        <title>Chromosome-level genome assembly of the freshwater bivalve Anodonta woodiana.</title>
        <authorList>
            <person name="Chen X."/>
        </authorList>
    </citation>
    <scope>NUCLEOTIDE SEQUENCE [LARGE SCALE GENOMIC DNA]</scope>
    <source>
        <strain evidence="2">MN2024</strain>
        <tissue evidence="2">Gills</tissue>
    </source>
</reference>
<protein>
    <recommendedName>
        <fullName evidence="1">Mitochondria-eating protein C-terminal domain-containing protein</fullName>
    </recommendedName>
</protein>
<comment type="caution">
    <text evidence="2">The sequence shown here is derived from an EMBL/GenBank/DDBJ whole genome shotgun (WGS) entry which is preliminary data.</text>
</comment>
<evidence type="ECO:0000313" key="4">
    <source>
        <dbReference type="Proteomes" id="UP001634394"/>
    </source>
</evidence>
<dbReference type="EMBL" id="JBJQND010000004">
    <property type="protein sequence ID" value="KAL3878826.1"/>
    <property type="molecule type" value="Genomic_DNA"/>
</dbReference>
<evidence type="ECO:0000313" key="3">
    <source>
        <dbReference type="EMBL" id="KAL3878882.1"/>
    </source>
</evidence>
<dbReference type="Pfam" id="PF16026">
    <property type="entry name" value="MIEAP"/>
    <property type="match status" value="1"/>
</dbReference>
<organism evidence="2 4">
    <name type="scientific">Sinanodonta woodiana</name>
    <name type="common">Chinese pond mussel</name>
    <name type="synonym">Anodonta woodiana</name>
    <dbReference type="NCBI Taxonomy" id="1069815"/>
    <lineage>
        <taxon>Eukaryota</taxon>
        <taxon>Metazoa</taxon>
        <taxon>Spiralia</taxon>
        <taxon>Lophotrochozoa</taxon>
        <taxon>Mollusca</taxon>
        <taxon>Bivalvia</taxon>
        <taxon>Autobranchia</taxon>
        <taxon>Heteroconchia</taxon>
        <taxon>Palaeoheterodonta</taxon>
        <taxon>Unionida</taxon>
        <taxon>Unionoidea</taxon>
        <taxon>Unionidae</taxon>
        <taxon>Unioninae</taxon>
        <taxon>Sinanodonta</taxon>
    </lineage>
</organism>
<dbReference type="EMBL" id="JBJQND010000004">
    <property type="protein sequence ID" value="KAL3878882.1"/>
    <property type="molecule type" value="Genomic_DNA"/>
</dbReference>
<dbReference type="Proteomes" id="UP001634394">
    <property type="component" value="Unassembled WGS sequence"/>
</dbReference>